<dbReference type="InterPro" id="IPR027039">
    <property type="entry name" value="Crtac1"/>
</dbReference>
<evidence type="ECO:0000313" key="4">
    <source>
        <dbReference type="Proteomes" id="UP000184041"/>
    </source>
</evidence>
<feature type="domain" description="ASPIC/UnbV" evidence="2">
    <location>
        <begin position="1168"/>
        <end position="1225"/>
    </location>
</feature>
<dbReference type="Gene3D" id="2.130.10.130">
    <property type="entry name" value="Integrin alpha, N-terminal"/>
    <property type="match status" value="4"/>
</dbReference>
<dbReference type="STRING" id="1194090.SAMN05443144_1395"/>
<keyword evidence="4" id="KW-1185">Reference proteome</keyword>
<dbReference type="InterPro" id="IPR028994">
    <property type="entry name" value="Integrin_alpha_N"/>
</dbReference>
<dbReference type="PANTHER" id="PTHR16026:SF0">
    <property type="entry name" value="CARTILAGE ACIDIC PROTEIN 1"/>
    <property type="match status" value="1"/>
</dbReference>
<dbReference type="Proteomes" id="UP000184041">
    <property type="component" value="Unassembled WGS sequence"/>
</dbReference>
<evidence type="ECO:0000259" key="2">
    <source>
        <dbReference type="Pfam" id="PF07593"/>
    </source>
</evidence>
<gene>
    <name evidence="3" type="ORF">SAMN05443144_1395</name>
</gene>
<dbReference type="RefSeq" id="WP_073068483.1">
    <property type="nucleotide sequence ID" value="NZ_FQUS01000039.1"/>
</dbReference>
<dbReference type="PANTHER" id="PTHR16026">
    <property type="entry name" value="CARTILAGE ACIDIC PROTEIN 1"/>
    <property type="match status" value="1"/>
</dbReference>
<evidence type="ECO:0000313" key="3">
    <source>
        <dbReference type="EMBL" id="SHG61438.1"/>
    </source>
</evidence>
<sequence length="1240" mass="137860">MVNRISSNNLIFFKKNLLISLLALIISWFAGCSSDTDLYWNQKQSYRWAQVDPGYWDHVGFEELSPTETNIDFVNHLSEKNMGDNRVLLNGSGVAVGDMDGDGLADIYFAQLEGPNKLYKNIGGMRFRDITEEAGLEHENYLTTGVASADIEGDGDLDILATGFDGGNALYINNGEGKFSLKKNSGITSGDGSTTMTLADIDSDGDLDLYIANYKVKSARDKYSLSDLVLENITQKEADTLKLVPPYDQDYILLGNKSNYDVRELGEVDELFINKGDGSFKKVQNTEERFLTEKGNRRGLKRDWGLTAKFQDLNGDHLPDLYVCNDYWTPDRIWMNQGNGRFKAVDKKAVRKFSLSSMGVDVSDINRDGYVDIFTTEMLSPHHTNRSRQFVTQSPFIDSREEIDHPILAVQNALHVNRGDNTFAETAFFSGIEATGWSWGTQFLDVDLDGYEDIIIATGNTADFQDLDTQERLGRQMSRTGKDIEGFLLEFPSLELPNKIFQNNRDLTFKDKSFEWGFNEHDVSHGFATADFDNDGDLDLVVNRFNQQASFFENITSRPRIAVRLKGNPPNTQGIGAKVRLSGGPVEQQEEVVSGGNYLSDSSSEVVFAANPDNQNHTITVSWPDRKSTVIENVNANTIYDIQEPENDITVTGATPTAADSGDYVFEDVSSRLKHTHHESDFNDFGVQPLLPNELSQLGPGVSWIDFDNDGDDDLFISGGRGGRLAIYENLSNGSFRPKILEPVTEKTAVDQTAVIGWSNGKGTTIVVGKSYYEQQGGEIISANTYYLNKDEIKKSTGVPSSFSSTGPVAAADYDGDGDLDLFIGGRFVPRHYPMNANSRLFANDRGNFTIDEENSKMFREAGLVTSAVFSDYDRDGDPDLIISTEWGSIKLFRNRNGEFREATKIAGLSEYKGWWQGLATGDFNNDGRPDIVATNMGLNSEYQLNSSHPLKIYYEDFDRDREIEILEAHYDEIAGSYVPRRQLYDLDRSLSAITRNIQSHTTFAHSSLEDILNRDLTNVPSREINTLQHMLFINEGKAFSGQPLPDKAQWSNAFYAGVADYNNDGNEDLFLSQNFFAVPPTKARWDAGRGLWLHGNGEGDLTPVSGNETGIKIYGEQRGAALGDFNRDGRVDLAVSQNGDSTKLYLNDTKTRGVRVSLEGPAENQDGIGSAIKLIYEDGKKGPLREVQAGSGYLSQNSKVQVLGLAGSPQNIEVHWFDDTVQIVAIQADSMNYKITYPD</sequence>
<dbReference type="AlphaFoldDB" id="A0A1M5L8V4"/>
<evidence type="ECO:0000256" key="1">
    <source>
        <dbReference type="ARBA" id="ARBA00022729"/>
    </source>
</evidence>
<organism evidence="3 4">
    <name type="scientific">Fodinibius roseus</name>
    <dbReference type="NCBI Taxonomy" id="1194090"/>
    <lineage>
        <taxon>Bacteria</taxon>
        <taxon>Pseudomonadati</taxon>
        <taxon>Balneolota</taxon>
        <taxon>Balneolia</taxon>
        <taxon>Balneolales</taxon>
        <taxon>Balneolaceae</taxon>
        <taxon>Fodinibius</taxon>
    </lineage>
</organism>
<dbReference type="Pfam" id="PF07593">
    <property type="entry name" value="UnbV_ASPIC"/>
    <property type="match status" value="2"/>
</dbReference>
<protein>
    <submittedName>
        <fullName evidence="3">Repeat domain-containing protein</fullName>
    </submittedName>
</protein>
<dbReference type="PROSITE" id="PS51257">
    <property type="entry name" value="PROKAR_LIPOPROTEIN"/>
    <property type="match status" value="1"/>
</dbReference>
<dbReference type="OrthoDB" id="600363at2"/>
<dbReference type="SUPFAM" id="SSF69318">
    <property type="entry name" value="Integrin alpha N-terminal domain"/>
    <property type="match status" value="2"/>
</dbReference>
<reference evidence="3 4" key="1">
    <citation type="submission" date="2016-11" db="EMBL/GenBank/DDBJ databases">
        <authorList>
            <person name="Jaros S."/>
            <person name="Januszkiewicz K."/>
            <person name="Wedrychowicz H."/>
        </authorList>
    </citation>
    <scope>NUCLEOTIDE SEQUENCE [LARGE SCALE GENOMIC DNA]</scope>
    <source>
        <strain evidence="3 4">DSM 21986</strain>
    </source>
</reference>
<dbReference type="InterPro" id="IPR011519">
    <property type="entry name" value="UnbV_ASPIC"/>
</dbReference>
<dbReference type="EMBL" id="FQUS01000039">
    <property type="protein sequence ID" value="SHG61438.1"/>
    <property type="molecule type" value="Genomic_DNA"/>
</dbReference>
<keyword evidence="1" id="KW-0732">Signal</keyword>
<dbReference type="InterPro" id="IPR013517">
    <property type="entry name" value="FG-GAP"/>
</dbReference>
<name>A0A1M5L8V4_9BACT</name>
<accession>A0A1M5L8V4</accession>
<feature type="domain" description="ASPIC/UnbV" evidence="2">
    <location>
        <begin position="574"/>
        <end position="640"/>
    </location>
</feature>
<proteinExistence type="predicted"/>
<dbReference type="Pfam" id="PF13517">
    <property type="entry name" value="FG-GAP_3"/>
    <property type="match status" value="4"/>
</dbReference>